<organism evidence="3 4">
    <name type="scientific">Setaria italica</name>
    <name type="common">Foxtail millet</name>
    <name type="synonym">Panicum italicum</name>
    <dbReference type="NCBI Taxonomy" id="4555"/>
    <lineage>
        <taxon>Eukaryota</taxon>
        <taxon>Viridiplantae</taxon>
        <taxon>Streptophyta</taxon>
        <taxon>Embryophyta</taxon>
        <taxon>Tracheophyta</taxon>
        <taxon>Spermatophyta</taxon>
        <taxon>Magnoliopsida</taxon>
        <taxon>Liliopsida</taxon>
        <taxon>Poales</taxon>
        <taxon>Poaceae</taxon>
        <taxon>PACMAD clade</taxon>
        <taxon>Panicoideae</taxon>
        <taxon>Panicodae</taxon>
        <taxon>Paniceae</taxon>
        <taxon>Cenchrinae</taxon>
        <taxon>Setaria</taxon>
    </lineage>
</organism>
<dbReference type="AlphaFoldDB" id="K3ZW67"/>
<dbReference type="Proteomes" id="UP000004995">
    <property type="component" value="Unassembled WGS sequence"/>
</dbReference>
<evidence type="ECO:0000313" key="3">
    <source>
        <dbReference type="EnsemblPlants" id="KQL24364"/>
    </source>
</evidence>
<proteinExistence type="predicted"/>
<dbReference type="Pfam" id="PF12697">
    <property type="entry name" value="Abhydrolase_6"/>
    <property type="match status" value="1"/>
</dbReference>
<keyword evidence="4" id="KW-1185">Reference proteome</keyword>
<name>K3ZW67_SETIT</name>
<evidence type="ECO:0000259" key="2">
    <source>
        <dbReference type="Pfam" id="PF12697"/>
    </source>
</evidence>
<sequence>MSVWEPKDKLPAAAAESAGRRKKEAKRDTGRLSVVLLHGFAGDGIFTWTLQVGALAKHYDVYVPDLLFFGGSTSSTPQGGGGHRRSPAFQAECVERCAVVGFSYGGFVAFRLAEAHPGQVASVVCTGSLAGMSRSTGEAAEGRRRVVRRVPPPRRRRGAQERSELLEGLVISDEDAAAAAPCFGQDILLLWGENDSIFTMELASKFKEQLVPKAELRSISKAGHLVMLERPRVFNRCLREFLLQQQQPRTTTTTTSSEASL</sequence>
<dbReference type="SUPFAM" id="SSF53474">
    <property type="entry name" value="alpha/beta-Hydrolases"/>
    <property type="match status" value="1"/>
</dbReference>
<dbReference type="EnsemblPlants" id="KQL24364">
    <property type="protein sequence ID" value="KQL24364"/>
    <property type="gene ID" value="SETIT_030849mg"/>
</dbReference>
<dbReference type="InterPro" id="IPR000073">
    <property type="entry name" value="AB_hydrolase_1"/>
</dbReference>
<evidence type="ECO:0000256" key="1">
    <source>
        <dbReference type="SAM" id="MobiDB-lite"/>
    </source>
</evidence>
<dbReference type="OMA" id="LHKRIWL"/>
<protein>
    <recommendedName>
        <fullName evidence="2">AB hydrolase-1 domain-containing protein</fullName>
    </recommendedName>
</protein>
<dbReference type="Gene3D" id="3.40.50.1820">
    <property type="entry name" value="alpha/beta hydrolase"/>
    <property type="match status" value="1"/>
</dbReference>
<reference evidence="4" key="1">
    <citation type="journal article" date="2012" name="Nat. Biotechnol.">
        <title>Reference genome sequence of the model plant Setaria.</title>
        <authorList>
            <person name="Bennetzen J.L."/>
            <person name="Schmutz J."/>
            <person name="Wang H."/>
            <person name="Percifield R."/>
            <person name="Hawkins J."/>
            <person name="Pontaroli A.C."/>
            <person name="Estep M."/>
            <person name="Feng L."/>
            <person name="Vaughn J.N."/>
            <person name="Grimwood J."/>
            <person name="Jenkins J."/>
            <person name="Barry K."/>
            <person name="Lindquist E."/>
            <person name="Hellsten U."/>
            <person name="Deshpande S."/>
            <person name="Wang X."/>
            <person name="Wu X."/>
            <person name="Mitros T."/>
            <person name="Triplett J."/>
            <person name="Yang X."/>
            <person name="Ye C.Y."/>
            <person name="Mauro-Herrera M."/>
            <person name="Wang L."/>
            <person name="Li P."/>
            <person name="Sharma M."/>
            <person name="Sharma R."/>
            <person name="Ronald P.C."/>
            <person name="Panaud O."/>
            <person name="Kellogg E.A."/>
            <person name="Brutnell T.P."/>
            <person name="Doust A.N."/>
            <person name="Tuskan G.A."/>
            <person name="Rokhsar D."/>
            <person name="Devos K.M."/>
        </authorList>
    </citation>
    <scope>NUCLEOTIDE SEQUENCE [LARGE SCALE GENOMIC DNA]</scope>
    <source>
        <strain evidence="4">cv. Yugu1</strain>
    </source>
</reference>
<reference evidence="3" key="2">
    <citation type="submission" date="2018-08" db="UniProtKB">
        <authorList>
            <consortium name="EnsemblPlants"/>
        </authorList>
    </citation>
    <scope>IDENTIFICATION</scope>
    <source>
        <strain evidence="3">Yugu1</strain>
    </source>
</reference>
<feature type="region of interest" description="Disordered" evidence="1">
    <location>
        <begin position="1"/>
        <end position="24"/>
    </location>
</feature>
<dbReference type="STRING" id="4555.K3ZW67"/>
<feature type="domain" description="AB hydrolase-1" evidence="2">
    <location>
        <begin position="34"/>
        <end position="235"/>
    </location>
</feature>
<dbReference type="eggNOG" id="KOG1454">
    <property type="taxonomic scope" value="Eukaryota"/>
</dbReference>
<dbReference type="Gramene" id="KQL24364">
    <property type="protein sequence ID" value="KQL24364"/>
    <property type="gene ID" value="SETIT_030849mg"/>
</dbReference>
<dbReference type="InterPro" id="IPR052370">
    <property type="entry name" value="Meta-cleavage_hydrolase"/>
</dbReference>
<evidence type="ECO:0000313" key="4">
    <source>
        <dbReference type="Proteomes" id="UP000004995"/>
    </source>
</evidence>
<dbReference type="InParanoid" id="K3ZW67"/>
<dbReference type="PANTHER" id="PTHR43139">
    <property type="entry name" value="SI:DKEY-122A22.2"/>
    <property type="match status" value="1"/>
</dbReference>
<dbReference type="InterPro" id="IPR029058">
    <property type="entry name" value="AB_hydrolase_fold"/>
</dbReference>
<dbReference type="HOGENOM" id="CLU_020336_10_1_1"/>
<dbReference type="EMBL" id="AGNK02001057">
    <property type="status" value="NOT_ANNOTATED_CDS"/>
    <property type="molecule type" value="Genomic_DNA"/>
</dbReference>
<dbReference type="PANTHER" id="PTHR43139:SF29">
    <property type="entry name" value="AB HYDROLASE-1 DOMAIN-CONTAINING PROTEIN"/>
    <property type="match status" value="1"/>
</dbReference>
<accession>K3ZW67</accession>
<feature type="compositionally biased region" description="Basic and acidic residues" evidence="1">
    <location>
        <begin position="1"/>
        <end position="10"/>
    </location>
</feature>